<dbReference type="InterPro" id="IPR011990">
    <property type="entry name" value="TPR-like_helical_dom_sf"/>
</dbReference>
<evidence type="ECO:0000256" key="2">
    <source>
        <dbReference type="PROSITE-ProRule" id="PRU00339"/>
    </source>
</evidence>
<dbReference type="SUPFAM" id="SSF48452">
    <property type="entry name" value="TPR-like"/>
    <property type="match status" value="1"/>
</dbReference>
<gene>
    <name evidence="3" type="ORF">SAMN05216212_0676</name>
</gene>
<dbReference type="Gene3D" id="1.25.40.10">
    <property type="entry name" value="Tetratricopeptide repeat domain"/>
    <property type="match status" value="1"/>
</dbReference>
<dbReference type="SMART" id="SM00028">
    <property type="entry name" value="TPR"/>
    <property type="match status" value="3"/>
</dbReference>
<sequence length="522" mass="59290">MMNDVEQLARQFFQQRNWPKILETCRASGYRQGLSKEVDFYAGVALFHLGEIDQAQALFTGILGVDATNHEAGIFLARCHLSKLENHLAYRLAVAHSHGVSDPYYLDMAATILSHVGMPELALPLLESARKLDPVSANALSNEATCHLHLGNLDRARNLFHELLTREPDNQRAYWQMAKITRAKDESLIDAMKENIQKRKLTEAHAIFFNFAIGKQYEDLGKWEQSFSHYSLAAGAVREHLNYNVEDDIRTIDEIIAQSAKEELGAPPPTALSTPGTPEPLFITGLPRSGTSLVDQIVTAHSQVRSAGELQAVEYAIRKTAGTHPLAPISANEFSEALAKRDKFRDSYNEATEFLRGQEPWLVDKMPHNYLYLGLLAKAFPHAKLVLVRRSPLASCFAMYKQLFASKYQFSYSLQDLGKYYQAYSRLIDHWREKLGSRLVEVCYEDLVSTPEPQIRALLENLGLPFEAECLRPQEQKRNVMTASSHQVREKIYTSSIDRHENFSHQLSTLKEFFKQHRINTQ</sequence>
<reference evidence="4" key="1">
    <citation type="submission" date="2016-10" db="EMBL/GenBank/DDBJ databases">
        <authorList>
            <person name="Varghese N."/>
            <person name="Submissions S."/>
        </authorList>
    </citation>
    <scope>NUCLEOTIDE SEQUENCE [LARGE SCALE GENOMIC DNA]</scope>
    <source>
        <strain evidence="4">CGMCC 1.10658</strain>
    </source>
</reference>
<dbReference type="PANTHER" id="PTHR12788">
    <property type="entry name" value="PROTEIN-TYROSINE SULFOTRANSFERASE 2"/>
    <property type="match status" value="1"/>
</dbReference>
<dbReference type="PANTHER" id="PTHR12788:SF10">
    <property type="entry name" value="PROTEIN-TYROSINE SULFOTRANSFERASE"/>
    <property type="match status" value="1"/>
</dbReference>
<dbReference type="GO" id="GO:0008476">
    <property type="term" value="F:protein-tyrosine sulfotransferase activity"/>
    <property type="evidence" value="ECO:0007669"/>
    <property type="project" value="InterPro"/>
</dbReference>
<evidence type="ECO:0000313" key="3">
    <source>
        <dbReference type="EMBL" id="SDJ68091.1"/>
    </source>
</evidence>
<keyword evidence="1" id="KW-0808">Transferase</keyword>
<dbReference type="Gene3D" id="3.40.50.300">
    <property type="entry name" value="P-loop containing nucleotide triphosphate hydrolases"/>
    <property type="match status" value="1"/>
</dbReference>
<organism evidence="3 4">
    <name type="scientific">Microbulbifer yueqingensis</name>
    <dbReference type="NCBI Taxonomy" id="658219"/>
    <lineage>
        <taxon>Bacteria</taxon>
        <taxon>Pseudomonadati</taxon>
        <taxon>Pseudomonadota</taxon>
        <taxon>Gammaproteobacteria</taxon>
        <taxon>Cellvibrionales</taxon>
        <taxon>Microbulbiferaceae</taxon>
        <taxon>Microbulbifer</taxon>
    </lineage>
</organism>
<dbReference type="STRING" id="658219.SAMN05216212_0676"/>
<dbReference type="SUPFAM" id="SSF52540">
    <property type="entry name" value="P-loop containing nucleoside triphosphate hydrolases"/>
    <property type="match status" value="1"/>
</dbReference>
<feature type="repeat" description="TPR" evidence="2">
    <location>
        <begin position="137"/>
        <end position="170"/>
    </location>
</feature>
<dbReference type="AlphaFoldDB" id="A0A1G8VPT9"/>
<dbReference type="Proteomes" id="UP000199305">
    <property type="component" value="Unassembled WGS sequence"/>
</dbReference>
<evidence type="ECO:0000313" key="4">
    <source>
        <dbReference type="Proteomes" id="UP000199305"/>
    </source>
</evidence>
<accession>A0A1G8VPT9</accession>
<dbReference type="EMBL" id="FNFH01000001">
    <property type="protein sequence ID" value="SDJ68091.1"/>
    <property type="molecule type" value="Genomic_DNA"/>
</dbReference>
<dbReference type="OrthoDB" id="9815894at2"/>
<proteinExistence type="predicted"/>
<dbReference type="InterPro" id="IPR027417">
    <property type="entry name" value="P-loop_NTPase"/>
</dbReference>
<dbReference type="Pfam" id="PF14559">
    <property type="entry name" value="TPR_19"/>
    <property type="match status" value="1"/>
</dbReference>
<name>A0A1G8VPT9_9GAMM</name>
<dbReference type="InterPro" id="IPR026634">
    <property type="entry name" value="TPST-like"/>
</dbReference>
<dbReference type="Pfam" id="PF13469">
    <property type="entry name" value="Sulfotransfer_3"/>
    <property type="match status" value="1"/>
</dbReference>
<keyword evidence="2" id="KW-0802">TPR repeat</keyword>
<dbReference type="InterPro" id="IPR019734">
    <property type="entry name" value="TPR_rpt"/>
</dbReference>
<evidence type="ECO:0000256" key="1">
    <source>
        <dbReference type="ARBA" id="ARBA00022679"/>
    </source>
</evidence>
<dbReference type="PROSITE" id="PS50005">
    <property type="entry name" value="TPR"/>
    <property type="match status" value="1"/>
</dbReference>
<protein>
    <submittedName>
        <fullName evidence="3">Tetratricopeptide repeat-containing protein</fullName>
    </submittedName>
</protein>
<dbReference type="RefSeq" id="WP_091508104.1">
    <property type="nucleotide sequence ID" value="NZ_FNFH01000001.1"/>
</dbReference>
<keyword evidence="4" id="KW-1185">Reference proteome</keyword>